<organism evidence="1">
    <name type="scientific">Arundo donax</name>
    <name type="common">Giant reed</name>
    <name type="synonym">Donax arundinaceus</name>
    <dbReference type="NCBI Taxonomy" id="35708"/>
    <lineage>
        <taxon>Eukaryota</taxon>
        <taxon>Viridiplantae</taxon>
        <taxon>Streptophyta</taxon>
        <taxon>Embryophyta</taxon>
        <taxon>Tracheophyta</taxon>
        <taxon>Spermatophyta</taxon>
        <taxon>Magnoliopsida</taxon>
        <taxon>Liliopsida</taxon>
        <taxon>Poales</taxon>
        <taxon>Poaceae</taxon>
        <taxon>PACMAD clade</taxon>
        <taxon>Arundinoideae</taxon>
        <taxon>Arundineae</taxon>
        <taxon>Arundo</taxon>
    </lineage>
</organism>
<name>A0A0A9BHW3_ARUDO</name>
<evidence type="ECO:0000313" key="1">
    <source>
        <dbReference type="EMBL" id="JAD58887.1"/>
    </source>
</evidence>
<reference evidence="1" key="2">
    <citation type="journal article" date="2015" name="Data Brief">
        <title>Shoot transcriptome of the giant reed, Arundo donax.</title>
        <authorList>
            <person name="Barrero R.A."/>
            <person name="Guerrero F.D."/>
            <person name="Moolhuijzen P."/>
            <person name="Goolsby J.A."/>
            <person name="Tidwell J."/>
            <person name="Bellgard S.E."/>
            <person name="Bellgard M.I."/>
        </authorList>
    </citation>
    <scope>NUCLEOTIDE SEQUENCE</scope>
    <source>
        <tissue evidence="1">Shoot tissue taken approximately 20 cm above the soil surface</tissue>
    </source>
</reference>
<dbReference type="EMBL" id="GBRH01239008">
    <property type="protein sequence ID" value="JAD58887.1"/>
    <property type="molecule type" value="Transcribed_RNA"/>
</dbReference>
<reference evidence="1" key="1">
    <citation type="submission" date="2014-09" db="EMBL/GenBank/DDBJ databases">
        <authorList>
            <person name="Magalhaes I.L.F."/>
            <person name="Oliveira U."/>
            <person name="Santos F.R."/>
            <person name="Vidigal T.H.D.A."/>
            <person name="Brescovit A.D."/>
            <person name="Santos A.J."/>
        </authorList>
    </citation>
    <scope>NUCLEOTIDE SEQUENCE</scope>
    <source>
        <tissue evidence="1">Shoot tissue taken approximately 20 cm above the soil surface</tissue>
    </source>
</reference>
<accession>A0A0A9BHW3</accession>
<protein>
    <submittedName>
        <fullName evidence="1">Uncharacterized protein</fullName>
    </submittedName>
</protein>
<sequence length="19" mass="2184">MKEKVLSQMKAYIDNKAVS</sequence>
<proteinExistence type="predicted"/>
<dbReference type="AlphaFoldDB" id="A0A0A9BHW3"/>